<dbReference type="VEuPathDB" id="ToxoDB:ETH_00024560"/>
<dbReference type="EMBL" id="HG674763">
    <property type="protein sequence ID" value="CDJ39944.1"/>
    <property type="molecule type" value="Genomic_DNA"/>
</dbReference>
<feature type="region of interest" description="Disordered" evidence="4">
    <location>
        <begin position="394"/>
        <end position="413"/>
    </location>
</feature>
<dbReference type="PROSITE" id="PS00108">
    <property type="entry name" value="PROTEIN_KINASE_ST"/>
    <property type="match status" value="1"/>
</dbReference>
<dbReference type="GO" id="GO:0005737">
    <property type="term" value="C:cytoplasm"/>
    <property type="evidence" value="ECO:0007669"/>
    <property type="project" value="TreeGrafter"/>
</dbReference>
<reference evidence="6" key="2">
    <citation type="submission" date="2013-10" db="EMBL/GenBank/DDBJ databases">
        <authorList>
            <person name="Aslett M."/>
        </authorList>
    </citation>
    <scope>NUCLEOTIDE SEQUENCE [LARGE SCALE GENOMIC DNA]</scope>
    <source>
        <strain evidence="6">Houghton</strain>
    </source>
</reference>
<dbReference type="GO" id="GO:0005524">
    <property type="term" value="F:ATP binding"/>
    <property type="evidence" value="ECO:0007669"/>
    <property type="project" value="UniProtKB-UniRule"/>
</dbReference>
<dbReference type="AlphaFoldDB" id="U6KUC2"/>
<feature type="domain" description="Protein kinase" evidence="5">
    <location>
        <begin position="234"/>
        <end position="539"/>
    </location>
</feature>
<feature type="compositionally biased region" description="Low complexity" evidence="4">
    <location>
        <begin position="82"/>
        <end position="94"/>
    </location>
</feature>
<dbReference type="InterPro" id="IPR000719">
    <property type="entry name" value="Prot_kinase_dom"/>
</dbReference>
<sequence>MFFYSSSSSNSNDAKISSSSSSACGSRGCSAGESTVGTTSSSTSSSSSDSSSSSSSGTPVFPWLDDVLPSDSRWRKTRVARSSSSSNSSSSSSSYGPPHGGGCRLRAKGPPSEEAPGRHGGPLGEAYEAAAKAAHVAAHAAAQAAAHAAVLQRQAEEAYWSRKATPEVGFSVYPDLDRDIHLDYNLYCADLGDRDGESSVAAGVSSQETAAPMAVDGAPSGGPPPGDPKPCKGSQAHLVLGEGRYGKVVLAENRRTHEMVAVKMLDKRRALADEAWDCRQELEIHRRLPRHPHVVSVLDVYEDRKSLFILMELCDRNSLVDRVVADGAFSEEHAKIIFAQLVSGVMHCHVNNIVHRDLKPENILFSRELRGGGCSCSGASDCWRVPPLSPSASPYPSFPSRYDEQGSPGQNSSGGSNFIVKITDFGSACYAVPGELSGTACGTIHYLAPEVLSGNYYDGFLSDVWSLGVILYITVSATPPFFGESVGEVVQRIVAGSYSMSGYQWRHVSDECKDIIRRLLTVDPRCRMSLNETISHPWFVRIMGGLGCFPTTLGCMRCSARSVLYAEAGDERRSLEVDYESSFCCSNCSGCSNCHQDGCDAPELIAASPFELSCCAPTSGPPLWALPHACGFAHWNRN</sequence>
<dbReference type="InterPro" id="IPR017441">
    <property type="entry name" value="Protein_kinase_ATP_BS"/>
</dbReference>
<evidence type="ECO:0000256" key="4">
    <source>
        <dbReference type="SAM" id="MobiDB-lite"/>
    </source>
</evidence>
<keyword evidence="6" id="KW-0808">Transferase</keyword>
<dbReference type="GeneID" id="25254024"/>
<dbReference type="SMART" id="SM00220">
    <property type="entry name" value="S_TKc"/>
    <property type="match status" value="1"/>
</dbReference>
<keyword evidence="6" id="KW-0418">Kinase</keyword>
<protein>
    <submittedName>
        <fullName evidence="6">CAM kinase, CDPK family, putative</fullName>
    </submittedName>
</protein>
<evidence type="ECO:0000256" key="3">
    <source>
        <dbReference type="PROSITE-ProRule" id="PRU10141"/>
    </source>
</evidence>
<reference evidence="6" key="1">
    <citation type="submission" date="2013-10" db="EMBL/GenBank/DDBJ databases">
        <title>Genomic analysis of the causative agents of coccidiosis in chickens.</title>
        <authorList>
            <person name="Reid A.J."/>
            <person name="Blake D."/>
            <person name="Billington K."/>
            <person name="Browne H."/>
            <person name="Dunn M."/>
            <person name="Hung S."/>
            <person name="Kawahara F."/>
            <person name="Miranda-Saavedra D."/>
            <person name="Mourier T."/>
            <person name="Nagra H."/>
            <person name="Otto T.D."/>
            <person name="Rawlings N."/>
            <person name="Sanchez A."/>
            <person name="Sanders M."/>
            <person name="Subramaniam C."/>
            <person name="Tay Y."/>
            <person name="Dear P."/>
            <person name="Doerig C."/>
            <person name="Gruber A."/>
            <person name="Parkinson J."/>
            <person name="Shirley M."/>
            <person name="Wan K.L."/>
            <person name="Berriman M."/>
            <person name="Tomley F."/>
            <person name="Pain A."/>
        </authorList>
    </citation>
    <scope>NUCLEOTIDE SEQUENCE [LARGE SCALE GENOMIC DNA]</scope>
    <source>
        <strain evidence="6">Houghton</strain>
    </source>
</reference>
<keyword evidence="7" id="KW-1185">Reference proteome</keyword>
<dbReference type="RefSeq" id="XP_013230697.1">
    <property type="nucleotide sequence ID" value="XM_013375243.1"/>
</dbReference>
<name>U6KUC2_EIMTE</name>
<gene>
    <name evidence="6" type="ORF">ETH_00024560</name>
</gene>
<feature type="compositionally biased region" description="Low complexity" evidence="4">
    <location>
        <begin position="1"/>
        <end position="58"/>
    </location>
</feature>
<dbReference type="SUPFAM" id="SSF56112">
    <property type="entry name" value="Protein kinase-like (PK-like)"/>
    <property type="match status" value="1"/>
</dbReference>
<dbReference type="InterPro" id="IPR008271">
    <property type="entry name" value="Ser/Thr_kinase_AS"/>
</dbReference>
<proteinExistence type="predicted"/>
<dbReference type="OMA" id="QMFKFGS"/>
<dbReference type="GO" id="GO:0004674">
    <property type="term" value="F:protein serine/threonine kinase activity"/>
    <property type="evidence" value="ECO:0007669"/>
    <property type="project" value="TreeGrafter"/>
</dbReference>
<dbReference type="VEuPathDB" id="ToxoDB:ETH2_1571100"/>
<evidence type="ECO:0000256" key="2">
    <source>
        <dbReference type="ARBA" id="ARBA00022840"/>
    </source>
</evidence>
<dbReference type="PROSITE" id="PS00107">
    <property type="entry name" value="PROTEIN_KINASE_ATP"/>
    <property type="match status" value="1"/>
</dbReference>
<dbReference type="Proteomes" id="UP000030747">
    <property type="component" value="Unassembled WGS sequence"/>
</dbReference>
<dbReference type="OrthoDB" id="349237at2759"/>
<dbReference type="InterPro" id="IPR011009">
    <property type="entry name" value="Kinase-like_dom_sf"/>
</dbReference>
<dbReference type="GO" id="GO:0035556">
    <property type="term" value="P:intracellular signal transduction"/>
    <property type="evidence" value="ECO:0007669"/>
    <property type="project" value="TreeGrafter"/>
</dbReference>
<feature type="region of interest" description="Disordered" evidence="4">
    <location>
        <begin position="1"/>
        <end position="124"/>
    </location>
</feature>
<feature type="binding site" evidence="3">
    <location>
        <position position="263"/>
    </location>
    <ligand>
        <name>ATP</name>
        <dbReference type="ChEBI" id="CHEBI:30616"/>
    </ligand>
</feature>
<accession>U6KUC2</accession>
<dbReference type="Gene3D" id="1.10.510.10">
    <property type="entry name" value="Transferase(Phosphotransferase) domain 1"/>
    <property type="match status" value="2"/>
</dbReference>
<evidence type="ECO:0000313" key="6">
    <source>
        <dbReference type="EMBL" id="CDJ39944.1"/>
    </source>
</evidence>
<evidence type="ECO:0000313" key="7">
    <source>
        <dbReference type="Proteomes" id="UP000030747"/>
    </source>
</evidence>
<evidence type="ECO:0000256" key="1">
    <source>
        <dbReference type="ARBA" id="ARBA00022741"/>
    </source>
</evidence>
<organism evidence="6 7">
    <name type="scientific">Eimeria tenella</name>
    <name type="common">Coccidian parasite</name>
    <dbReference type="NCBI Taxonomy" id="5802"/>
    <lineage>
        <taxon>Eukaryota</taxon>
        <taxon>Sar</taxon>
        <taxon>Alveolata</taxon>
        <taxon>Apicomplexa</taxon>
        <taxon>Conoidasida</taxon>
        <taxon>Coccidia</taxon>
        <taxon>Eucoccidiorida</taxon>
        <taxon>Eimeriorina</taxon>
        <taxon>Eimeriidae</taxon>
        <taxon>Eimeria</taxon>
    </lineage>
</organism>
<dbReference type="Pfam" id="PF00069">
    <property type="entry name" value="Pkinase"/>
    <property type="match status" value="1"/>
</dbReference>
<dbReference type="CDD" id="cd05117">
    <property type="entry name" value="STKc_CAMK"/>
    <property type="match status" value="1"/>
</dbReference>
<keyword evidence="2 3" id="KW-0067">ATP-binding</keyword>
<dbReference type="PROSITE" id="PS50011">
    <property type="entry name" value="PROTEIN_KINASE_DOM"/>
    <property type="match status" value="1"/>
</dbReference>
<dbReference type="PANTHER" id="PTHR24346:SF30">
    <property type="entry name" value="MATERNAL EMBRYONIC LEUCINE ZIPPER KINASE"/>
    <property type="match status" value="1"/>
</dbReference>
<dbReference type="PANTHER" id="PTHR24346">
    <property type="entry name" value="MAP/MICROTUBULE AFFINITY-REGULATING KINASE"/>
    <property type="match status" value="1"/>
</dbReference>
<feature type="region of interest" description="Disordered" evidence="4">
    <location>
        <begin position="197"/>
        <end position="233"/>
    </location>
</feature>
<evidence type="ECO:0000259" key="5">
    <source>
        <dbReference type="PROSITE" id="PS50011"/>
    </source>
</evidence>
<keyword evidence="1 3" id="KW-0547">Nucleotide-binding</keyword>